<evidence type="ECO:0000313" key="2">
    <source>
        <dbReference type="EMBL" id="CAD8575964.1"/>
    </source>
</evidence>
<accession>A0A7S0KB77</accession>
<reference evidence="2" key="1">
    <citation type="submission" date="2021-01" db="EMBL/GenBank/DDBJ databases">
        <authorList>
            <person name="Corre E."/>
            <person name="Pelletier E."/>
            <person name="Niang G."/>
            <person name="Scheremetjew M."/>
            <person name="Finn R."/>
            <person name="Kale V."/>
            <person name="Holt S."/>
            <person name="Cochrane G."/>
            <person name="Meng A."/>
            <person name="Brown T."/>
            <person name="Cohen L."/>
        </authorList>
    </citation>
    <scope>NUCLEOTIDE SEQUENCE</scope>
    <source>
        <strain evidence="2">CCMP494</strain>
    </source>
</reference>
<dbReference type="InterPro" id="IPR018649">
    <property type="entry name" value="SHOCT"/>
</dbReference>
<gene>
    <name evidence="2" type="ORF">MSP1404_LOCUS487</name>
</gene>
<dbReference type="AlphaFoldDB" id="A0A7S0KB77"/>
<evidence type="ECO:0000259" key="1">
    <source>
        <dbReference type="Pfam" id="PF09851"/>
    </source>
</evidence>
<protein>
    <recommendedName>
        <fullName evidence="1">SHOCT domain-containing protein</fullName>
    </recommendedName>
</protein>
<proteinExistence type="predicted"/>
<dbReference type="Pfam" id="PF09851">
    <property type="entry name" value="SHOCT"/>
    <property type="match status" value="1"/>
</dbReference>
<feature type="domain" description="SHOCT" evidence="1">
    <location>
        <begin position="228"/>
        <end position="255"/>
    </location>
</feature>
<dbReference type="EMBL" id="HBEV01000597">
    <property type="protein sequence ID" value="CAD8575964.1"/>
    <property type="molecule type" value="Transcribed_RNA"/>
</dbReference>
<organism evidence="2">
    <name type="scientific">Micromonas pusilla</name>
    <name type="common">Picoplanktonic green alga</name>
    <name type="synonym">Chromulina pusilla</name>
    <dbReference type="NCBI Taxonomy" id="38833"/>
    <lineage>
        <taxon>Eukaryota</taxon>
        <taxon>Viridiplantae</taxon>
        <taxon>Chlorophyta</taxon>
        <taxon>Mamiellophyceae</taxon>
        <taxon>Mamiellales</taxon>
        <taxon>Mamiellaceae</taxon>
        <taxon>Micromonas</taxon>
    </lineage>
</organism>
<name>A0A7S0KB77_MICPS</name>
<sequence length="258" mass="27257">MSRMAHHSRAKLLSEATHEDLVKAAERCDVNETILAVWRVPKDSRGPAACSNFPAPLLLPCFWPHLCILSPVCLLGYVAAKGVAKGTTYVLTDRNVHVMIDASFGPCGQCYRTGTDWGTVGLNEVRSLVVNNASSGVFSCCCAVGSLNLGVPYGSPVANYGGGKRSRLPSTLRMFIANPDEARALIQDAKAKYTGTNAGGGANVTMISPGGTAIPQMSAAAAEKSPAEKIADLKGLLDMGAIDQGEYDAKKRELLNQM</sequence>